<protein>
    <submittedName>
        <fullName evidence="1">Uncharacterized protein</fullName>
    </submittedName>
</protein>
<evidence type="ECO:0000313" key="2">
    <source>
        <dbReference type="Proteomes" id="UP001237642"/>
    </source>
</evidence>
<name>A0AAD8HSA1_9APIA</name>
<keyword evidence="2" id="KW-1185">Reference proteome</keyword>
<dbReference type="GO" id="GO:0006406">
    <property type="term" value="P:mRNA export from nucleus"/>
    <property type="evidence" value="ECO:0007669"/>
    <property type="project" value="TreeGrafter"/>
</dbReference>
<dbReference type="GO" id="GO:0000445">
    <property type="term" value="C:THO complex part of transcription export complex"/>
    <property type="evidence" value="ECO:0007669"/>
    <property type="project" value="TreeGrafter"/>
</dbReference>
<evidence type="ECO:0000313" key="1">
    <source>
        <dbReference type="EMBL" id="KAK1372489.1"/>
    </source>
</evidence>
<reference evidence="1" key="1">
    <citation type="submission" date="2023-02" db="EMBL/GenBank/DDBJ databases">
        <title>Genome of toxic invasive species Heracleum sosnowskyi carries increased number of genes despite the absence of recent whole-genome duplications.</title>
        <authorList>
            <person name="Schelkunov M."/>
            <person name="Shtratnikova V."/>
            <person name="Makarenko M."/>
            <person name="Klepikova A."/>
            <person name="Omelchenko D."/>
            <person name="Novikova G."/>
            <person name="Obukhova E."/>
            <person name="Bogdanov V."/>
            <person name="Penin A."/>
            <person name="Logacheva M."/>
        </authorList>
    </citation>
    <scope>NUCLEOTIDE SEQUENCE</scope>
    <source>
        <strain evidence="1">Hsosn_3</strain>
        <tissue evidence="1">Leaf</tissue>
    </source>
</reference>
<dbReference type="AlphaFoldDB" id="A0AAD8HSA1"/>
<dbReference type="EMBL" id="JAUIZM010000007">
    <property type="protein sequence ID" value="KAK1372489.1"/>
    <property type="molecule type" value="Genomic_DNA"/>
</dbReference>
<sequence length="113" mass="13255">MTNYCYTELLVHHLYEVWISPANYQPDALTDPQRVRTPDITEYWKPLAEDMDEAGGIEAEYHHKNNRVYCWKGLRFSARQDLDGVVPLDLLPSEVRSKYQAKPSDRSKRAKKE</sequence>
<proteinExistence type="predicted"/>
<dbReference type="Proteomes" id="UP001237642">
    <property type="component" value="Unassembled WGS sequence"/>
</dbReference>
<gene>
    <name evidence="1" type="ORF">POM88_028682</name>
</gene>
<comment type="caution">
    <text evidence="1">The sequence shown here is derived from an EMBL/GenBank/DDBJ whole genome shotgun (WGS) entry which is preliminary data.</text>
</comment>
<dbReference type="InterPro" id="IPR021861">
    <property type="entry name" value="THO_THOC1"/>
</dbReference>
<dbReference type="PANTHER" id="PTHR13265:SF0">
    <property type="entry name" value="HPR1"/>
    <property type="match status" value="1"/>
</dbReference>
<organism evidence="1 2">
    <name type="scientific">Heracleum sosnowskyi</name>
    <dbReference type="NCBI Taxonomy" id="360622"/>
    <lineage>
        <taxon>Eukaryota</taxon>
        <taxon>Viridiplantae</taxon>
        <taxon>Streptophyta</taxon>
        <taxon>Embryophyta</taxon>
        <taxon>Tracheophyta</taxon>
        <taxon>Spermatophyta</taxon>
        <taxon>Magnoliopsida</taxon>
        <taxon>eudicotyledons</taxon>
        <taxon>Gunneridae</taxon>
        <taxon>Pentapetalae</taxon>
        <taxon>asterids</taxon>
        <taxon>campanulids</taxon>
        <taxon>Apiales</taxon>
        <taxon>Apiaceae</taxon>
        <taxon>Apioideae</taxon>
        <taxon>apioid superclade</taxon>
        <taxon>Tordylieae</taxon>
        <taxon>Tordyliinae</taxon>
        <taxon>Heracleum</taxon>
    </lineage>
</organism>
<reference evidence="1" key="2">
    <citation type="submission" date="2023-05" db="EMBL/GenBank/DDBJ databases">
        <authorList>
            <person name="Schelkunov M.I."/>
        </authorList>
    </citation>
    <scope>NUCLEOTIDE SEQUENCE</scope>
    <source>
        <strain evidence="1">Hsosn_3</strain>
        <tissue evidence="1">Leaf</tissue>
    </source>
</reference>
<accession>A0AAD8HSA1</accession>
<dbReference type="PANTHER" id="PTHR13265">
    <property type="entry name" value="THO COMPLEX SUBUNIT 1"/>
    <property type="match status" value="1"/>
</dbReference>